<evidence type="ECO:0000256" key="5">
    <source>
        <dbReference type="ARBA" id="ARBA00022679"/>
    </source>
</evidence>
<evidence type="ECO:0000256" key="6">
    <source>
        <dbReference type="ARBA" id="ARBA00022692"/>
    </source>
</evidence>
<comment type="caution">
    <text evidence="15">The sequence shown here is derived from an EMBL/GenBank/DDBJ whole genome shotgun (WGS) entry which is preliminary data.</text>
</comment>
<evidence type="ECO:0000256" key="11">
    <source>
        <dbReference type="ARBA" id="ARBA00023012"/>
    </source>
</evidence>
<accession>A0A2N0WHD2</accession>
<keyword evidence="13" id="KW-0472">Membrane</keyword>
<keyword evidence="7" id="KW-0547">Nucleotide-binding</keyword>
<evidence type="ECO:0000256" key="13">
    <source>
        <dbReference type="SAM" id="Phobius"/>
    </source>
</evidence>
<dbReference type="InterPro" id="IPR036097">
    <property type="entry name" value="HisK_dim/P_sf"/>
</dbReference>
<dbReference type="GO" id="GO:0000155">
    <property type="term" value="F:phosphorelay sensor kinase activity"/>
    <property type="evidence" value="ECO:0007669"/>
    <property type="project" value="InterPro"/>
</dbReference>
<evidence type="ECO:0000313" key="15">
    <source>
        <dbReference type="EMBL" id="PKF34848.1"/>
    </source>
</evidence>
<keyword evidence="8 15" id="KW-0418">Kinase</keyword>
<evidence type="ECO:0000256" key="4">
    <source>
        <dbReference type="ARBA" id="ARBA00022553"/>
    </source>
</evidence>
<keyword evidence="9" id="KW-0067">ATP-binding</keyword>
<evidence type="ECO:0000256" key="1">
    <source>
        <dbReference type="ARBA" id="ARBA00000085"/>
    </source>
</evidence>
<dbReference type="Pfam" id="PF02518">
    <property type="entry name" value="HATPase_c"/>
    <property type="match status" value="1"/>
</dbReference>
<evidence type="ECO:0000256" key="2">
    <source>
        <dbReference type="ARBA" id="ARBA00004141"/>
    </source>
</evidence>
<feature type="transmembrane region" description="Helical" evidence="13">
    <location>
        <begin position="153"/>
        <end position="176"/>
    </location>
</feature>
<dbReference type="SMART" id="SM00387">
    <property type="entry name" value="HATPase_c"/>
    <property type="match status" value="1"/>
</dbReference>
<dbReference type="InterPro" id="IPR003594">
    <property type="entry name" value="HATPase_dom"/>
</dbReference>
<sequence>MKSYSLKWRLVTTISIVFILLWSLVFYWLYVDLEKRLQSTLDQRLSASAQMVAHLIQQLPVNEIIDTLNSAQQKHDSQNLLVCEVSFLNSGSGTDPQVIVRTQGSPKLSTRHVGFSTWHENNIEWRSYVLQKGHIQVVTAEKLQLRYSLLKQILQSVLIPLILTLILCILLILWIVRVEFQPLDQIAQRVKQRKQHFSTATTELLELKAQNIPQEIQPFVDSLVELVQNLHQSLENEKSFSAFAAHELRSPLTAIKTHVQLTKLMLAQPQIESEKLLNNLEKAEISIQRYQQLLDQLLLLSKTEVQLPSLSDQTDVSACLRQVITELEKKYTDLSQQLDVDWTSLSAMALPHATLSIVLKNLIENAYIHAQPPIQIYMEHHALIVSDHGKGLSNAELDLLTQRFWRKSAQNDGHGLGLALVSQLLEKYGYRIRFSHHLPSGLKVIISSVQNSE</sequence>
<comment type="catalytic activity">
    <reaction evidence="1">
        <text>ATP + protein L-histidine = ADP + protein N-phospho-L-histidine.</text>
        <dbReference type="EC" id="2.7.13.3"/>
    </reaction>
</comment>
<evidence type="ECO:0000256" key="12">
    <source>
        <dbReference type="SAM" id="Coils"/>
    </source>
</evidence>
<dbReference type="PANTHER" id="PTHR45436">
    <property type="entry name" value="SENSOR HISTIDINE KINASE YKOH"/>
    <property type="match status" value="1"/>
</dbReference>
<feature type="coiled-coil region" evidence="12">
    <location>
        <begin position="273"/>
        <end position="337"/>
    </location>
</feature>
<name>A0A2N0WHD2_9GAMM</name>
<evidence type="ECO:0000256" key="7">
    <source>
        <dbReference type="ARBA" id="ARBA00022741"/>
    </source>
</evidence>
<dbReference type="GO" id="GO:0005524">
    <property type="term" value="F:ATP binding"/>
    <property type="evidence" value="ECO:0007669"/>
    <property type="project" value="UniProtKB-KW"/>
</dbReference>
<dbReference type="InterPro" id="IPR003661">
    <property type="entry name" value="HisK_dim/P_dom"/>
</dbReference>
<keyword evidence="12" id="KW-0175">Coiled coil</keyword>
<dbReference type="Gene3D" id="1.10.287.130">
    <property type="match status" value="1"/>
</dbReference>
<dbReference type="SMART" id="SM00388">
    <property type="entry name" value="HisKA"/>
    <property type="match status" value="1"/>
</dbReference>
<dbReference type="PANTHER" id="PTHR45436:SF14">
    <property type="entry name" value="SENSOR PROTEIN QSEC"/>
    <property type="match status" value="1"/>
</dbReference>
<gene>
    <name evidence="15" type="ORF">CW311_06705</name>
</gene>
<dbReference type="CDD" id="cd00082">
    <property type="entry name" value="HisKA"/>
    <property type="match status" value="1"/>
</dbReference>
<dbReference type="PROSITE" id="PS50109">
    <property type="entry name" value="HIS_KIN"/>
    <property type="match status" value="1"/>
</dbReference>
<dbReference type="SUPFAM" id="SSF55874">
    <property type="entry name" value="ATPase domain of HSP90 chaperone/DNA topoisomerase II/histidine kinase"/>
    <property type="match status" value="1"/>
</dbReference>
<dbReference type="Gene3D" id="3.30.565.10">
    <property type="entry name" value="Histidine kinase-like ATPase, C-terminal domain"/>
    <property type="match status" value="1"/>
</dbReference>
<feature type="domain" description="Histidine kinase" evidence="14">
    <location>
        <begin position="243"/>
        <end position="447"/>
    </location>
</feature>
<dbReference type="AlphaFoldDB" id="A0A2N0WHD2"/>
<dbReference type="InterPro" id="IPR050428">
    <property type="entry name" value="TCS_sensor_his_kinase"/>
</dbReference>
<evidence type="ECO:0000256" key="8">
    <source>
        <dbReference type="ARBA" id="ARBA00022777"/>
    </source>
</evidence>
<dbReference type="Pfam" id="PF00512">
    <property type="entry name" value="HisKA"/>
    <property type="match status" value="1"/>
</dbReference>
<keyword evidence="10 13" id="KW-1133">Transmembrane helix</keyword>
<reference evidence="15 16" key="1">
    <citation type="submission" date="2017-12" db="EMBL/GenBank/DDBJ databases">
        <title>Draft Genome sequences of multiple microbial strains isolated from spacecraft associated surfaces.</title>
        <authorList>
            <person name="Seuylemezian A."/>
            <person name="Vaishampayan P."/>
            <person name="Venkateswaran K."/>
        </authorList>
    </citation>
    <scope>NUCLEOTIDE SEQUENCE [LARGE SCALE GENOMIC DNA]</scope>
    <source>
        <strain evidence="15 16">2P01AA</strain>
    </source>
</reference>
<dbReference type="InterPro" id="IPR005467">
    <property type="entry name" value="His_kinase_dom"/>
</dbReference>
<protein>
    <recommendedName>
        <fullName evidence="3">histidine kinase</fullName>
        <ecNumber evidence="3">2.7.13.3</ecNumber>
    </recommendedName>
</protein>
<proteinExistence type="predicted"/>
<organism evidence="15 16">
    <name type="scientific">Acinetobacter proteolyticus</name>
    <dbReference type="NCBI Taxonomy" id="1776741"/>
    <lineage>
        <taxon>Bacteria</taxon>
        <taxon>Pseudomonadati</taxon>
        <taxon>Pseudomonadota</taxon>
        <taxon>Gammaproteobacteria</taxon>
        <taxon>Moraxellales</taxon>
        <taxon>Moraxellaceae</taxon>
        <taxon>Acinetobacter</taxon>
    </lineage>
</organism>
<feature type="transmembrane region" description="Helical" evidence="13">
    <location>
        <begin position="6"/>
        <end position="30"/>
    </location>
</feature>
<evidence type="ECO:0000256" key="9">
    <source>
        <dbReference type="ARBA" id="ARBA00022840"/>
    </source>
</evidence>
<dbReference type="InterPro" id="IPR036890">
    <property type="entry name" value="HATPase_C_sf"/>
</dbReference>
<dbReference type="GO" id="GO:0005886">
    <property type="term" value="C:plasma membrane"/>
    <property type="evidence" value="ECO:0007669"/>
    <property type="project" value="TreeGrafter"/>
</dbReference>
<dbReference type="Proteomes" id="UP000233553">
    <property type="component" value="Unassembled WGS sequence"/>
</dbReference>
<keyword evidence="6 13" id="KW-0812">Transmembrane</keyword>
<evidence type="ECO:0000259" key="14">
    <source>
        <dbReference type="PROSITE" id="PS50109"/>
    </source>
</evidence>
<keyword evidence="11" id="KW-0902">Two-component regulatory system</keyword>
<evidence type="ECO:0000256" key="10">
    <source>
        <dbReference type="ARBA" id="ARBA00022989"/>
    </source>
</evidence>
<dbReference type="RefSeq" id="WP_101236031.1">
    <property type="nucleotide sequence ID" value="NZ_PISJ01000010.1"/>
</dbReference>
<comment type="subcellular location">
    <subcellularLocation>
        <location evidence="2">Membrane</location>
        <topology evidence="2">Multi-pass membrane protein</topology>
    </subcellularLocation>
</comment>
<evidence type="ECO:0000256" key="3">
    <source>
        <dbReference type="ARBA" id="ARBA00012438"/>
    </source>
</evidence>
<evidence type="ECO:0000313" key="16">
    <source>
        <dbReference type="Proteomes" id="UP000233553"/>
    </source>
</evidence>
<keyword evidence="4" id="KW-0597">Phosphoprotein</keyword>
<dbReference type="EMBL" id="PISJ01000010">
    <property type="protein sequence ID" value="PKF34848.1"/>
    <property type="molecule type" value="Genomic_DNA"/>
</dbReference>
<dbReference type="SUPFAM" id="SSF47384">
    <property type="entry name" value="Homodimeric domain of signal transducing histidine kinase"/>
    <property type="match status" value="1"/>
</dbReference>
<keyword evidence="5" id="KW-0808">Transferase</keyword>
<dbReference type="EC" id="2.7.13.3" evidence="3"/>